<reference evidence="2 3" key="1">
    <citation type="journal article" date="2023" name="Arcadia Sci">
        <title>De novo assembly of a long-read Amblyomma americanum tick genome.</title>
        <authorList>
            <person name="Chou S."/>
            <person name="Poskanzer K.E."/>
            <person name="Rollins M."/>
            <person name="Thuy-Boun P.S."/>
        </authorList>
    </citation>
    <scope>NUCLEOTIDE SEQUENCE [LARGE SCALE GENOMIC DNA]</scope>
    <source>
        <strain evidence="2">F_SG_1</strain>
        <tissue evidence="2">Salivary glands</tissue>
    </source>
</reference>
<comment type="caution">
    <text evidence="2">The sequence shown here is derived from an EMBL/GenBank/DDBJ whole genome shotgun (WGS) entry which is preliminary data.</text>
</comment>
<feature type="compositionally biased region" description="Basic residues" evidence="1">
    <location>
        <begin position="1"/>
        <end position="11"/>
    </location>
</feature>
<feature type="compositionally biased region" description="Low complexity" evidence="1">
    <location>
        <begin position="19"/>
        <end position="33"/>
    </location>
</feature>
<gene>
    <name evidence="2" type="ORF">V5799_022757</name>
</gene>
<feature type="region of interest" description="Disordered" evidence="1">
    <location>
        <begin position="1"/>
        <end position="33"/>
    </location>
</feature>
<proteinExistence type="predicted"/>
<name>A0AAQ4FJL8_AMBAM</name>
<accession>A0AAQ4FJL8</accession>
<dbReference type="AlphaFoldDB" id="A0AAQ4FJL8"/>
<dbReference type="EMBL" id="JARKHS020001779">
    <property type="protein sequence ID" value="KAK8787467.1"/>
    <property type="molecule type" value="Genomic_DNA"/>
</dbReference>
<organism evidence="2 3">
    <name type="scientific">Amblyomma americanum</name>
    <name type="common">Lone star tick</name>
    <dbReference type="NCBI Taxonomy" id="6943"/>
    <lineage>
        <taxon>Eukaryota</taxon>
        <taxon>Metazoa</taxon>
        <taxon>Ecdysozoa</taxon>
        <taxon>Arthropoda</taxon>
        <taxon>Chelicerata</taxon>
        <taxon>Arachnida</taxon>
        <taxon>Acari</taxon>
        <taxon>Parasitiformes</taxon>
        <taxon>Ixodida</taxon>
        <taxon>Ixodoidea</taxon>
        <taxon>Ixodidae</taxon>
        <taxon>Amblyomminae</taxon>
        <taxon>Amblyomma</taxon>
    </lineage>
</organism>
<protein>
    <submittedName>
        <fullName evidence="2">Uncharacterized protein</fullName>
    </submittedName>
</protein>
<evidence type="ECO:0000256" key="1">
    <source>
        <dbReference type="SAM" id="MobiDB-lite"/>
    </source>
</evidence>
<dbReference type="Proteomes" id="UP001321473">
    <property type="component" value="Unassembled WGS sequence"/>
</dbReference>
<sequence>MLMKQRMRREKRQAMGDDAPTTSSASTSTAAASNVAESASNLFHATRKRRKSTLDDDEGYKMFARHTIQMLAHNTKNRIFVCGTATPFLTKYDKELMQWVNVFDMSIGTKEDAEAYFGKRLVIPTPSFLQHVYTTTLRFVNETGGWTIPNIVDVRNLLKPSEFPTIGCCWPEYRAQGRACNTEPYNFPTNLTPGGRKVYARAINNASDACVVRRLLSEIAQYPNDKHFVVTYRYEMRERVLDAMRRPKVETALRKFNWNGMEVLFVQPDDPSSRLIKTRDI</sequence>
<evidence type="ECO:0000313" key="3">
    <source>
        <dbReference type="Proteomes" id="UP001321473"/>
    </source>
</evidence>
<keyword evidence="3" id="KW-1185">Reference proteome</keyword>
<evidence type="ECO:0000313" key="2">
    <source>
        <dbReference type="EMBL" id="KAK8787467.1"/>
    </source>
</evidence>